<dbReference type="GO" id="GO:0006508">
    <property type="term" value="P:proteolysis"/>
    <property type="evidence" value="ECO:0007669"/>
    <property type="project" value="UniProtKB-KW"/>
</dbReference>
<gene>
    <name evidence="3" type="ORF">MgSA37_01647</name>
</gene>
<feature type="transmembrane region" description="Helical" evidence="1">
    <location>
        <begin position="77"/>
        <end position="95"/>
    </location>
</feature>
<dbReference type="Proteomes" id="UP000218263">
    <property type="component" value="Chromosome"/>
</dbReference>
<protein>
    <submittedName>
        <fullName evidence="3">CAAX amino terminal protease self-immunity</fullName>
    </submittedName>
</protein>
<keyword evidence="1" id="KW-0472">Membrane</keyword>
<dbReference type="EMBL" id="AP017313">
    <property type="protein sequence ID" value="BAU53479.1"/>
    <property type="molecule type" value="Genomic_DNA"/>
</dbReference>
<dbReference type="InterPro" id="IPR003675">
    <property type="entry name" value="Rce1/LyrA-like_dom"/>
</dbReference>
<accession>A0A0X8X0B1</accession>
<dbReference type="GO" id="GO:0080120">
    <property type="term" value="P:CAAX-box protein maturation"/>
    <property type="evidence" value="ECO:0007669"/>
    <property type="project" value="UniProtKB-ARBA"/>
</dbReference>
<proteinExistence type="predicted"/>
<dbReference type="KEGG" id="mgot:MgSA37_01647"/>
<reference evidence="3 4" key="1">
    <citation type="submission" date="2015-12" db="EMBL/GenBank/DDBJ databases">
        <title>Genome sequence of Mucilaginibacter gotjawali.</title>
        <authorList>
            <person name="Lee J.S."/>
            <person name="Lee K.C."/>
            <person name="Kim K.K."/>
            <person name="Lee B.W."/>
        </authorList>
    </citation>
    <scope>NUCLEOTIDE SEQUENCE [LARGE SCALE GENOMIC DNA]</scope>
    <source>
        <strain evidence="3 4">SA3-7</strain>
    </source>
</reference>
<sequence>MQNIVTHLTVIIYTIRKSKKQNGHFSKISFIGTPVWLVPILIIGALALVIPLEHTSSWIPMPKWAQKVFEESFTKEIFSIINVVIAAPILEEILCRGIILRGLLKNYTPYTAILISATLFGALHLNPWQAIPAFLAGLFIGWVYYKTQSVIPGIIIHTTINSIAMLFLFLPANRRDLLGLFGTHYYVVAVFFSITIFVAVCIIINRKFLNVAGPLFKTENTYSFSNNESSN</sequence>
<feature type="transmembrane region" description="Helical" evidence="1">
    <location>
        <begin position="154"/>
        <end position="172"/>
    </location>
</feature>
<keyword evidence="1" id="KW-1133">Transmembrane helix</keyword>
<feature type="transmembrane region" description="Helical" evidence="1">
    <location>
        <begin position="184"/>
        <end position="204"/>
    </location>
</feature>
<feature type="transmembrane region" description="Helical" evidence="1">
    <location>
        <begin position="28"/>
        <end position="52"/>
    </location>
</feature>
<dbReference type="PANTHER" id="PTHR36435">
    <property type="entry name" value="SLR1288 PROTEIN"/>
    <property type="match status" value="1"/>
</dbReference>
<evidence type="ECO:0000313" key="4">
    <source>
        <dbReference type="Proteomes" id="UP000218263"/>
    </source>
</evidence>
<feature type="domain" description="CAAX prenyl protease 2/Lysostaphin resistance protein A-like" evidence="2">
    <location>
        <begin position="76"/>
        <end position="162"/>
    </location>
</feature>
<dbReference type="GO" id="GO:0004175">
    <property type="term" value="F:endopeptidase activity"/>
    <property type="evidence" value="ECO:0007669"/>
    <property type="project" value="UniProtKB-ARBA"/>
</dbReference>
<dbReference type="RefSeq" id="WP_096351061.1">
    <property type="nucleotide sequence ID" value="NZ_AP017313.1"/>
</dbReference>
<feature type="transmembrane region" description="Helical" evidence="1">
    <location>
        <begin position="107"/>
        <end position="124"/>
    </location>
</feature>
<dbReference type="Pfam" id="PF02517">
    <property type="entry name" value="Rce1-like"/>
    <property type="match status" value="1"/>
</dbReference>
<keyword evidence="3" id="KW-0645">Protease</keyword>
<keyword evidence="3" id="KW-0378">Hydrolase</keyword>
<dbReference type="InterPro" id="IPR052710">
    <property type="entry name" value="CAAX_protease"/>
</dbReference>
<name>A0A0X8X0B1_9SPHI</name>
<feature type="transmembrane region" description="Helical" evidence="1">
    <location>
        <begin position="130"/>
        <end position="147"/>
    </location>
</feature>
<organism evidence="3 4">
    <name type="scientific">Mucilaginibacter gotjawali</name>
    <dbReference type="NCBI Taxonomy" id="1550579"/>
    <lineage>
        <taxon>Bacteria</taxon>
        <taxon>Pseudomonadati</taxon>
        <taxon>Bacteroidota</taxon>
        <taxon>Sphingobacteriia</taxon>
        <taxon>Sphingobacteriales</taxon>
        <taxon>Sphingobacteriaceae</taxon>
        <taxon>Mucilaginibacter</taxon>
    </lineage>
</organism>
<dbReference type="OrthoDB" id="158986at2"/>
<keyword evidence="4" id="KW-1185">Reference proteome</keyword>
<evidence type="ECO:0000259" key="2">
    <source>
        <dbReference type="Pfam" id="PF02517"/>
    </source>
</evidence>
<dbReference type="PANTHER" id="PTHR36435:SF1">
    <property type="entry name" value="CAAX AMINO TERMINAL PROTEASE FAMILY PROTEIN"/>
    <property type="match status" value="1"/>
</dbReference>
<evidence type="ECO:0000313" key="3">
    <source>
        <dbReference type="EMBL" id="BAU53479.1"/>
    </source>
</evidence>
<keyword evidence="1" id="KW-0812">Transmembrane</keyword>
<evidence type="ECO:0000256" key="1">
    <source>
        <dbReference type="SAM" id="Phobius"/>
    </source>
</evidence>
<dbReference type="AlphaFoldDB" id="A0A0X8X0B1"/>